<keyword evidence="11" id="KW-0378">Hydrolase</keyword>
<keyword evidence="4" id="KW-0808">Transferase</keyword>
<dbReference type="GeneID" id="80536561"/>
<accession>A0A6G9W3E0</accession>
<dbReference type="RefSeq" id="YP_010798387.1">
    <property type="nucleotide sequence ID" value="NC_076433.1"/>
</dbReference>
<dbReference type="GO" id="GO:0042025">
    <property type="term" value="C:host cell nucleus"/>
    <property type="evidence" value="ECO:0007669"/>
    <property type="project" value="UniProtKB-SubCell"/>
</dbReference>
<keyword evidence="9" id="KW-0547">Nucleotide-binding</keyword>
<evidence type="ECO:0000256" key="13">
    <source>
        <dbReference type="ARBA" id="ARBA00023125"/>
    </source>
</evidence>
<keyword evidence="5" id="KW-0548">Nucleotidyltransferase</keyword>
<evidence type="ECO:0000256" key="7">
    <source>
        <dbReference type="ARBA" id="ARBA00022722"/>
    </source>
</evidence>
<keyword evidence="13" id="KW-0238">DNA-binding</keyword>
<evidence type="ECO:0000256" key="12">
    <source>
        <dbReference type="ARBA" id="ARBA00023124"/>
    </source>
</evidence>
<dbReference type="Gene3D" id="3.40.50.300">
    <property type="entry name" value="P-loop containing nucleotide triphosphate hydrolases"/>
    <property type="match status" value="1"/>
</dbReference>
<dbReference type="Pfam" id="PF08283">
    <property type="entry name" value="Gemini_AL1_M"/>
    <property type="match status" value="1"/>
</dbReference>
<dbReference type="GO" id="GO:0003677">
    <property type="term" value="F:DNA binding"/>
    <property type="evidence" value="ECO:0007669"/>
    <property type="project" value="UniProtKB-KW"/>
</dbReference>
<dbReference type="InterPro" id="IPR027417">
    <property type="entry name" value="P-loop_NTPase"/>
</dbReference>
<dbReference type="InterPro" id="IPR001301">
    <property type="entry name" value="Gemini_AL1_CLV"/>
</dbReference>
<evidence type="ECO:0000256" key="10">
    <source>
        <dbReference type="ARBA" id="ARBA00022759"/>
    </source>
</evidence>
<name>A0A6G9W3E0_9VIRU</name>
<keyword evidence="7" id="KW-0540">Nuclease</keyword>
<evidence type="ECO:0000313" key="15">
    <source>
        <dbReference type="EMBL" id="QIR82235.1"/>
    </source>
</evidence>
<dbReference type="SUPFAM" id="SSF55464">
    <property type="entry name" value="Origin of replication-binding domain, RBD-like"/>
    <property type="match status" value="1"/>
</dbReference>
<evidence type="ECO:0000256" key="1">
    <source>
        <dbReference type="ARBA" id="ARBA00004147"/>
    </source>
</evidence>
<dbReference type="KEGG" id="vg:80536561"/>
<keyword evidence="3" id="KW-1048">Host nucleus</keyword>
<keyword evidence="8" id="KW-0479">Metal-binding</keyword>
<dbReference type="InterPro" id="IPR022692">
    <property type="entry name" value="Gemini_AL1_REP_central"/>
</dbReference>
<keyword evidence="16" id="KW-1185">Reference proteome</keyword>
<dbReference type="Gene3D" id="3.40.1310.20">
    <property type="match status" value="1"/>
</dbReference>
<protein>
    <recommendedName>
        <fullName evidence="2">Replication-associated protein</fullName>
    </recommendedName>
</protein>
<dbReference type="Pfam" id="PF00799">
    <property type="entry name" value="Gemini_AL1"/>
    <property type="match status" value="1"/>
</dbReference>
<dbReference type="GO" id="GO:0016888">
    <property type="term" value="F:DNA endonuclease activity, producing 5'-phosphomonoesters"/>
    <property type="evidence" value="ECO:0007669"/>
    <property type="project" value="InterPro"/>
</dbReference>
<dbReference type="InterPro" id="IPR049912">
    <property type="entry name" value="CRESS_DNA_REP"/>
</dbReference>
<proteinExistence type="predicted"/>
<dbReference type="GO" id="GO:0000166">
    <property type="term" value="F:nucleotide binding"/>
    <property type="evidence" value="ECO:0007669"/>
    <property type="project" value="UniProtKB-KW"/>
</dbReference>
<dbReference type="GO" id="GO:0005198">
    <property type="term" value="F:structural molecule activity"/>
    <property type="evidence" value="ECO:0007669"/>
    <property type="project" value="InterPro"/>
</dbReference>
<evidence type="ECO:0000313" key="16">
    <source>
        <dbReference type="Proteomes" id="UP000678356"/>
    </source>
</evidence>
<dbReference type="PRINTS" id="PR00228">
    <property type="entry name" value="GEMCOATCLVL1"/>
</dbReference>
<evidence type="ECO:0000256" key="2">
    <source>
        <dbReference type="ARBA" id="ARBA00014531"/>
    </source>
</evidence>
<evidence type="ECO:0000256" key="3">
    <source>
        <dbReference type="ARBA" id="ARBA00022562"/>
    </source>
</evidence>
<reference evidence="15 16" key="1">
    <citation type="submission" date="2019-08" db="EMBL/GenBank/DDBJ databases">
        <title>Identification of single stranded DNA viruses in chicken tracheal swab swabs.</title>
        <authorList>
            <person name="Chrzastek K."/>
            <person name="Kapczynski D."/>
            <person name="Kulkarni A."/>
            <person name="Chappell L."/>
            <person name="Schmidlin K."/>
            <person name="Varsani A."/>
        </authorList>
    </citation>
    <scope>NUCLEOTIDE SEQUENCE [LARGE SCALE GENOMIC DNA]</scope>
    <source>
        <strain evidence="15">Mg4_1173</strain>
    </source>
</reference>
<keyword evidence="10" id="KW-0255">Endonuclease</keyword>
<dbReference type="Proteomes" id="UP000678356">
    <property type="component" value="Segment"/>
</dbReference>
<evidence type="ECO:0000256" key="5">
    <source>
        <dbReference type="ARBA" id="ARBA00022695"/>
    </source>
</evidence>
<dbReference type="EMBL" id="MN379605">
    <property type="protein sequence ID" value="QIR82235.1"/>
    <property type="molecule type" value="Genomic_DNA"/>
</dbReference>
<evidence type="ECO:0000256" key="9">
    <source>
        <dbReference type="ARBA" id="ARBA00022741"/>
    </source>
</evidence>
<evidence type="ECO:0000256" key="4">
    <source>
        <dbReference type="ARBA" id="ARBA00022679"/>
    </source>
</evidence>
<evidence type="ECO:0000256" key="6">
    <source>
        <dbReference type="ARBA" id="ARBA00022705"/>
    </source>
</evidence>
<feature type="domain" description="CRESS-DNA virus Rep endonuclease" evidence="14">
    <location>
        <begin position="4"/>
        <end position="115"/>
    </location>
</feature>
<dbReference type="SUPFAM" id="SSF52540">
    <property type="entry name" value="P-loop containing nucleoside triphosphate hydrolases"/>
    <property type="match status" value="1"/>
</dbReference>
<dbReference type="GO" id="GO:0006260">
    <property type="term" value="P:DNA replication"/>
    <property type="evidence" value="ECO:0007669"/>
    <property type="project" value="UniProtKB-KW"/>
</dbReference>
<dbReference type="GO" id="GO:0016779">
    <property type="term" value="F:nucleotidyltransferase activity"/>
    <property type="evidence" value="ECO:0007669"/>
    <property type="project" value="UniProtKB-KW"/>
</dbReference>
<dbReference type="PROSITE" id="PS52020">
    <property type="entry name" value="CRESS_DNA_REP"/>
    <property type="match status" value="1"/>
</dbReference>
<keyword evidence="12" id="KW-0190">Covalent protein-DNA linkage</keyword>
<sequence length="345" mass="39240">MPLNINAKTIFLTYSQVNDDVGRDAFLSRASAHHEFLANTLRAPLCYRLGRESHQDGGCHFHVYVAFDSPVRIQSQSRLDFGGHHPNIQSVRTGHKRVWDYAGKADDIIAEFGEPPAVPQSAGAKEHDIWAAAVSAETEAEFYQTLRDGAPKYFVTYHRAIEYYAQKYYARAPEPYVSPAFVDLSGRRLESWRHQATIGLNGSGHRRRSLILWGPTRTGKTVWARSLGDNVTTNHLLGKHAYFHSYFNINDFDADADYAVFDDIAGGFQYFPNYKGWLGAQKTFTVTDKYRPKKRIDWGKPCIMLMNDDPMFDSHVDHDWLRGNCDIIFVPTDDPLVHVPSEHEA</sequence>
<keyword evidence="6" id="KW-0235">DNA replication</keyword>
<evidence type="ECO:0000256" key="11">
    <source>
        <dbReference type="ARBA" id="ARBA00022801"/>
    </source>
</evidence>
<evidence type="ECO:0000256" key="8">
    <source>
        <dbReference type="ARBA" id="ARBA00022723"/>
    </source>
</evidence>
<evidence type="ECO:0000259" key="14">
    <source>
        <dbReference type="PROSITE" id="PS52020"/>
    </source>
</evidence>
<organism evidence="15 16">
    <name type="scientific">Chicken genomovirus mg4_1173</name>
    <dbReference type="NCBI Taxonomy" id="2720942"/>
    <lineage>
        <taxon>Viruses</taxon>
        <taxon>Monodnaviria</taxon>
        <taxon>Shotokuvirae</taxon>
        <taxon>Cressdnaviricota</taxon>
        <taxon>Repensiviricetes</taxon>
        <taxon>Geplafuvirales</taxon>
        <taxon>Genomoviridae</taxon>
        <taxon>Gemykrogvirus</taxon>
        <taxon>Gemykrogvirus galga3</taxon>
    </lineage>
</organism>
<dbReference type="GO" id="GO:0046872">
    <property type="term" value="F:metal ion binding"/>
    <property type="evidence" value="ECO:0007669"/>
    <property type="project" value="UniProtKB-KW"/>
</dbReference>
<comment type="subcellular location">
    <subcellularLocation>
        <location evidence="1">Host nucleus</location>
    </subcellularLocation>
</comment>